<name>A0A067SUL5_GALM3</name>
<feature type="region of interest" description="Disordered" evidence="1">
    <location>
        <begin position="194"/>
        <end position="228"/>
    </location>
</feature>
<accession>A0A067SUL5</accession>
<proteinExistence type="predicted"/>
<feature type="region of interest" description="Disordered" evidence="1">
    <location>
        <begin position="1"/>
        <end position="86"/>
    </location>
</feature>
<feature type="compositionally biased region" description="Polar residues" evidence="1">
    <location>
        <begin position="314"/>
        <end position="339"/>
    </location>
</feature>
<reference evidence="3" key="1">
    <citation type="journal article" date="2014" name="Proc. Natl. Acad. Sci. U.S.A.">
        <title>Extensive sampling of basidiomycete genomes demonstrates inadequacy of the white-rot/brown-rot paradigm for wood decay fungi.</title>
        <authorList>
            <person name="Riley R."/>
            <person name="Salamov A.A."/>
            <person name="Brown D.W."/>
            <person name="Nagy L.G."/>
            <person name="Floudas D."/>
            <person name="Held B.W."/>
            <person name="Levasseur A."/>
            <person name="Lombard V."/>
            <person name="Morin E."/>
            <person name="Otillar R."/>
            <person name="Lindquist E.A."/>
            <person name="Sun H."/>
            <person name="LaButti K.M."/>
            <person name="Schmutz J."/>
            <person name="Jabbour D."/>
            <person name="Luo H."/>
            <person name="Baker S.E."/>
            <person name="Pisabarro A.G."/>
            <person name="Walton J.D."/>
            <person name="Blanchette R.A."/>
            <person name="Henrissat B."/>
            <person name="Martin F."/>
            <person name="Cullen D."/>
            <person name="Hibbett D.S."/>
            <person name="Grigoriev I.V."/>
        </authorList>
    </citation>
    <scope>NUCLEOTIDE SEQUENCE [LARGE SCALE GENOMIC DNA]</scope>
    <source>
        <strain evidence="3">CBS 339.88</strain>
    </source>
</reference>
<feature type="region of interest" description="Disordered" evidence="1">
    <location>
        <begin position="667"/>
        <end position="695"/>
    </location>
</feature>
<feature type="compositionally biased region" description="Acidic residues" evidence="1">
    <location>
        <begin position="71"/>
        <end position="86"/>
    </location>
</feature>
<feature type="compositionally biased region" description="Polar residues" evidence="1">
    <location>
        <begin position="444"/>
        <end position="458"/>
    </location>
</feature>
<dbReference type="EMBL" id="KL142385">
    <property type="protein sequence ID" value="KDR73762.1"/>
    <property type="molecule type" value="Genomic_DNA"/>
</dbReference>
<dbReference type="HOGENOM" id="CLU_420951_0_0_1"/>
<organism evidence="2 3">
    <name type="scientific">Galerina marginata (strain CBS 339.88)</name>
    <dbReference type="NCBI Taxonomy" id="685588"/>
    <lineage>
        <taxon>Eukaryota</taxon>
        <taxon>Fungi</taxon>
        <taxon>Dikarya</taxon>
        <taxon>Basidiomycota</taxon>
        <taxon>Agaricomycotina</taxon>
        <taxon>Agaricomycetes</taxon>
        <taxon>Agaricomycetidae</taxon>
        <taxon>Agaricales</taxon>
        <taxon>Agaricineae</taxon>
        <taxon>Strophariaceae</taxon>
        <taxon>Galerina</taxon>
    </lineage>
</organism>
<evidence type="ECO:0000256" key="1">
    <source>
        <dbReference type="SAM" id="MobiDB-lite"/>
    </source>
</evidence>
<feature type="compositionally biased region" description="Polar residues" evidence="1">
    <location>
        <begin position="671"/>
        <end position="681"/>
    </location>
</feature>
<protein>
    <submittedName>
        <fullName evidence="2">Uncharacterized protein</fullName>
    </submittedName>
</protein>
<dbReference type="STRING" id="685588.A0A067SUL5"/>
<evidence type="ECO:0000313" key="3">
    <source>
        <dbReference type="Proteomes" id="UP000027222"/>
    </source>
</evidence>
<evidence type="ECO:0000313" key="2">
    <source>
        <dbReference type="EMBL" id="KDR73762.1"/>
    </source>
</evidence>
<dbReference type="OrthoDB" id="3063746at2759"/>
<dbReference type="Proteomes" id="UP000027222">
    <property type="component" value="Unassembled WGS sequence"/>
</dbReference>
<sequence>MAADAGQLEELQALVGQVPSTNQSTTEDAHDRDEPPVSTLASVNRRGKGGGGRTPARTSKKKKSKTLVITSDDEERQNDEIALDADDSMFKSSSVSTRVERSVSPVRTRSASGVVRKRKLMDAVDDEVDTVEKTTLPVRKPRKASKKSSDLPMAKDSSAVDMAMIERLIAIHRALDGLPGGSPMAAIAPPVDASKTEGVGDDMEDDADDHHSENEYDLNDPFIDDSEAIDRPVSNNTTRLPNPFIDDAAIEDVTADEVDETPIKSNNVKGKMRRPPSPEWDMSAFYHHDEKESSYKTIGEEEEARQLQRAMKESLSTPPQTGRNLPSTSRETLEGSSASIVDPTPDIGGVLNFLPGLNKDTLQALIDALAQQLQSKSVPLGKTASTKLDKGQRDLLPSPVIDAGPASGSSSLITRSNDISNKRPTFGLVTSSSDNPSTPRPPVTTDSSSPIVPTTDPNTPGRRTFGQVVTPGSVKKAPISAKDAYRVLSLPTQCEVFNPQLQDALLVEKYVGLPNLKAGAFISWYKTPGPGQIFPSQYGDLIPSLDYISFVKALCFTEHDRFLNPARVSPMVTNARRTNAEGFKMSLCLRDEPAFLVSTIFVKACHLTALSQKGVPRKYISGIGHMQDWDRQVSFLCMAFGHEALHAQLALDALDYSTRGAPKGTIFDADSMTSRSQSSPSIRFDQDSRSNKLSPENMALDYNEDVPIYDARGKYNFDIDIHLPNVHKILPRFDGEVPENSCAVVVYTASVYRHSTSGKWTVSCNI</sequence>
<feature type="compositionally biased region" description="Acidic residues" evidence="1">
    <location>
        <begin position="215"/>
        <end position="227"/>
    </location>
</feature>
<dbReference type="AlphaFoldDB" id="A0A067SUL5"/>
<feature type="compositionally biased region" description="Polar residues" evidence="1">
    <location>
        <begin position="407"/>
        <end position="437"/>
    </location>
</feature>
<feature type="region of interest" description="Disordered" evidence="1">
    <location>
        <begin position="384"/>
        <end position="466"/>
    </location>
</feature>
<gene>
    <name evidence="2" type="ORF">GALMADRAFT_142208</name>
</gene>
<feature type="region of interest" description="Disordered" evidence="1">
    <location>
        <begin position="309"/>
        <end position="345"/>
    </location>
</feature>
<keyword evidence="3" id="KW-1185">Reference proteome</keyword>